<keyword evidence="2" id="KW-0812">Transmembrane</keyword>
<gene>
    <name evidence="3" type="ORF">GCM10023336_56720</name>
</gene>
<reference evidence="4" key="1">
    <citation type="journal article" date="2019" name="Int. J. Syst. Evol. Microbiol.">
        <title>The Global Catalogue of Microorganisms (GCM) 10K type strain sequencing project: providing services to taxonomists for standard genome sequencing and annotation.</title>
        <authorList>
            <consortium name="The Broad Institute Genomics Platform"/>
            <consortium name="The Broad Institute Genome Sequencing Center for Infectious Disease"/>
            <person name="Wu L."/>
            <person name="Ma J."/>
        </authorList>
    </citation>
    <scope>NUCLEOTIDE SEQUENCE [LARGE SCALE GENOMIC DNA]</scope>
    <source>
        <strain evidence="4">JCM 18410</strain>
    </source>
</reference>
<keyword evidence="2" id="KW-1133">Transmembrane helix</keyword>
<proteinExistence type="predicted"/>
<evidence type="ECO:0000256" key="2">
    <source>
        <dbReference type="SAM" id="Phobius"/>
    </source>
</evidence>
<comment type="caution">
    <text evidence="3">The sequence shown here is derived from an EMBL/GenBank/DDBJ whole genome shotgun (WGS) entry which is preliminary data.</text>
</comment>
<evidence type="ECO:0008006" key="5">
    <source>
        <dbReference type="Google" id="ProtNLM"/>
    </source>
</evidence>
<feature type="region of interest" description="Disordered" evidence="1">
    <location>
        <begin position="92"/>
        <end position="112"/>
    </location>
</feature>
<dbReference type="EMBL" id="BAABKC010000087">
    <property type="protein sequence ID" value="GAA5071044.1"/>
    <property type="molecule type" value="Genomic_DNA"/>
</dbReference>
<sequence>MGEGLQAGRLDVPVVADLAGFAEKLRTQVEAAAEGLAAKIKVKIDDKGLRKKLKKAVEEASKGVTATVRVKVDENRFRQELDNIRRQLGDADFNVPVRPNGDGDGSNSGGLRDRLRRLINGAQRDADRNPVNVPVRMKTPGRGRGSLRMLGIGSLISLAEPAVALITQYGAGLTALVSSAAPAVGVLGAIPGLISAAGTAAIGTKIAFSGFSDALKESLKVQQEHAAGTKVTKAEQQKLDQAMGNVSKSTRKTVLEVTSLSGAWSKVKKSISERFFTNVAGDVKPLAKSVLPLLEKTLGGTADQMGKLADRGAKYMKTGVFKKDFKTIAATNSKVVGNFTNGLANLGHTAEDFLVASGPFAERVGKAGENLTRYMRASVQAGRETGSLARFLDHAGDKAAQLGRSTGSLIKGLGGVGRAAMDTGDNMLNGLEGSMKRFERYANSKAGQKAMKQYFSDTAPAFHEVNLLFGDLMRGLGKTMKDGGVTDLVRQIRLQLMPAIGTFFNALGHTVGPAVLSVLSNIATAIANVSAAGSGLGVLLVVFNGLLHTFNSLMHVIPGANTALAVLLGTLLALKVITGVTGILGRFGTSVRTASTSARTLSNTLRGTSASGATSIGVWSRMTGVYGRVSQQGNRVTGTLRGIAAANRVAGRAVGGLMSTLGGPLGIALTGITIGLGLYASKQEAAARAAQEHEEQVENLSRALADSGGVIDANVRAAAATYLQDVKLADGKGKLVDVLRDANVSLKDVTDAYLEQGGSVTDLQKKLNALAENTKSYVEHGRDNYVLDYSDQGKKYKAAADALGKMNGTLQETKKRQQDLADATNGGAAGGQTAFQRLQTAVDGFTDKTKSASDRTEALKQALDALNGNTQSFHDAETQLNSVMLQVDDAMKANIDHADGWGKALIGSDKLVNTSTKNGQQLDQQMQDLRTSMLGVVTSAKEAGEQGLMPMSTAMAKGKTAMENARKKALELARDMGIPKAQAKALVDQMGFIPSTIETLVTTDGVSDSMAEIMALRGKLEDLKPGQSIHVEAPKAAETTEQLQDLGFTVQRIPGKHEVVITAPTTKGVRLDLAALSADIAAAPDKKNVTVQAIIDKAVADLGRVQDKIASTKGKSVTMSALTATAEQALRTLGFKVESVPGVNGAKQVVITAPTGPVLGNVGTIQGAINGISGKTVYVSVAARFGDGFNSDGSVHVSGMGAWANGGILKFANGGIHRAASRIKAFANGAERHIAQIARPGEMRLWAERETGGEAYIPLAPGKRKRSEQILERVAQMFGGRVVYFAQGAMRQYASGAVRTSSSASGVRTRTAAAQAVPALVGGDLNLTMAGKPMSPSEALGDALFELRRMRLGGSTP</sequence>
<keyword evidence="2" id="KW-0472">Membrane</keyword>
<feature type="transmembrane region" description="Helical" evidence="2">
    <location>
        <begin position="522"/>
        <end position="543"/>
    </location>
</feature>
<evidence type="ECO:0000256" key="1">
    <source>
        <dbReference type="SAM" id="MobiDB-lite"/>
    </source>
</evidence>
<dbReference type="Proteomes" id="UP001500124">
    <property type="component" value="Unassembled WGS sequence"/>
</dbReference>
<feature type="transmembrane region" description="Helical" evidence="2">
    <location>
        <begin position="496"/>
        <end position="516"/>
    </location>
</feature>
<evidence type="ECO:0000313" key="3">
    <source>
        <dbReference type="EMBL" id="GAA5071044.1"/>
    </source>
</evidence>
<organism evidence="3 4">
    <name type="scientific">Streptomyces similanensis</name>
    <dbReference type="NCBI Taxonomy" id="1274988"/>
    <lineage>
        <taxon>Bacteria</taxon>
        <taxon>Bacillati</taxon>
        <taxon>Actinomycetota</taxon>
        <taxon>Actinomycetes</taxon>
        <taxon>Kitasatosporales</taxon>
        <taxon>Streptomycetaceae</taxon>
        <taxon>Streptomyces</taxon>
    </lineage>
</organism>
<accession>A0ABP9L8H2</accession>
<feature type="transmembrane region" description="Helical" evidence="2">
    <location>
        <begin position="564"/>
        <end position="585"/>
    </location>
</feature>
<protein>
    <recommendedName>
        <fullName evidence="5">Tape measure protein</fullName>
    </recommendedName>
</protein>
<name>A0ABP9L8H2_9ACTN</name>
<dbReference type="RefSeq" id="WP_345670920.1">
    <property type="nucleotide sequence ID" value="NZ_BAABKC010000087.1"/>
</dbReference>
<keyword evidence="4" id="KW-1185">Reference proteome</keyword>
<evidence type="ECO:0000313" key="4">
    <source>
        <dbReference type="Proteomes" id="UP001500124"/>
    </source>
</evidence>